<organism evidence="1 2">
    <name type="scientific">Violaceomyces palustris</name>
    <dbReference type="NCBI Taxonomy" id="1673888"/>
    <lineage>
        <taxon>Eukaryota</taxon>
        <taxon>Fungi</taxon>
        <taxon>Dikarya</taxon>
        <taxon>Basidiomycota</taxon>
        <taxon>Ustilaginomycotina</taxon>
        <taxon>Ustilaginomycetes</taxon>
        <taxon>Violaceomycetales</taxon>
        <taxon>Violaceomycetaceae</taxon>
        <taxon>Violaceomyces</taxon>
    </lineage>
</organism>
<name>A0ACD0P7X4_9BASI</name>
<sequence length="196" mass="22118">MTLTSRRGGRGRREKKERRTSPARQTQVVSPDSHTHTHTHKNTLPLPHPNTQRVVVDGYPLLSHAVTTRASLASQGRVTRRTSSPLFPFRVMPSFSSFFMFLIAMNESPFDRTPPFQLSKRWIRLILTMVVFAPTFLQGLIRVWLVPPSFHPLLPSLTLSSSSLASPSAVRLPTVILRGVFRVESKSELEKKKLPA</sequence>
<dbReference type="EMBL" id="KZ819690">
    <property type="protein sequence ID" value="PWN54263.1"/>
    <property type="molecule type" value="Genomic_DNA"/>
</dbReference>
<reference evidence="1 2" key="1">
    <citation type="journal article" date="2018" name="Mol. Biol. Evol.">
        <title>Broad Genomic Sampling Reveals a Smut Pathogenic Ancestry of the Fungal Clade Ustilaginomycotina.</title>
        <authorList>
            <person name="Kijpornyongpan T."/>
            <person name="Mondo S.J."/>
            <person name="Barry K."/>
            <person name="Sandor L."/>
            <person name="Lee J."/>
            <person name="Lipzen A."/>
            <person name="Pangilinan J."/>
            <person name="LaButti K."/>
            <person name="Hainaut M."/>
            <person name="Henrissat B."/>
            <person name="Grigoriev I.V."/>
            <person name="Spatafora J.W."/>
            <person name="Aime M.C."/>
        </authorList>
    </citation>
    <scope>NUCLEOTIDE SEQUENCE [LARGE SCALE GENOMIC DNA]</scope>
    <source>
        <strain evidence="1 2">SA 807</strain>
    </source>
</reference>
<evidence type="ECO:0000313" key="2">
    <source>
        <dbReference type="Proteomes" id="UP000245626"/>
    </source>
</evidence>
<proteinExistence type="predicted"/>
<accession>A0ACD0P7X4</accession>
<keyword evidence="2" id="KW-1185">Reference proteome</keyword>
<evidence type="ECO:0000313" key="1">
    <source>
        <dbReference type="EMBL" id="PWN54263.1"/>
    </source>
</evidence>
<gene>
    <name evidence="1" type="ORF">IE53DRAFT_258536</name>
</gene>
<protein>
    <submittedName>
        <fullName evidence="1">Uncharacterized protein</fullName>
    </submittedName>
</protein>
<dbReference type="Proteomes" id="UP000245626">
    <property type="component" value="Unassembled WGS sequence"/>
</dbReference>